<comment type="subcellular location">
    <subcellularLocation>
        <location evidence="1">Nucleus</location>
    </subcellularLocation>
</comment>
<dbReference type="AlphaFoldDB" id="A0AA38MD94"/>
<sequence length="165" mass="18874">MVLFPAVAEKAATTLADSDDEVLQAAGTLALIRLETLNLRCKTGVKFLFDTSIAIELERALTSVKNNHTQDICSIARDDMLMAEKGGVWPLSSYSPGFRLASLPGFEDYSMEEERFRYYEAKKNGELEEYKRKFRILLREAQMRFEALKNPSPETVQFLRIFYSK</sequence>
<gene>
    <name evidence="3" type="ORF">Zmor_018014</name>
</gene>
<name>A0AA38MD94_9CUCU</name>
<keyword evidence="4" id="KW-1185">Reference proteome</keyword>
<proteinExistence type="predicted"/>
<reference evidence="3" key="1">
    <citation type="journal article" date="2023" name="G3 (Bethesda)">
        <title>Whole genome assemblies of Zophobas morio and Tenebrio molitor.</title>
        <authorList>
            <person name="Kaur S."/>
            <person name="Stinson S.A."/>
            <person name="diCenzo G.C."/>
        </authorList>
    </citation>
    <scope>NUCLEOTIDE SEQUENCE</scope>
    <source>
        <strain evidence="3">QUZm001</strain>
    </source>
</reference>
<dbReference type="PANTHER" id="PTHR46527">
    <property type="entry name" value="NUCLEOPORIN-LIKE PROTEIN 2"/>
    <property type="match status" value="1"/>
</dbReference>
<protein>
    <submittedName>
        <fullName evidence="3">Uncharacterized protein</fullName>
    </submittedName>
</protein>
<dbReference type="GO" id="GO:0005634">
    <property type="term" value="C:nucleus"/>
    <property type="evidence" value="ECO:0007669"/>
    <property type="project" value="UniProtKB-SubCell"/>
</dbReference>
<dbReference type="EMBL" id="JALNTZ010000005">
    <property type="protein sequence ID" value="KAJ3652013.1"/>
    <property type="molecule type" value="Genomic_DNA"/>
</dbReference>
<comment type="caution">
    <text evidence="3">The sequence shown here is derived from an EMBL/GenBank/DDBJ whole genome shotgun (WGS) entry which is preliminary data.</text>
</comment>
<accession>A0AA38MD94</accession>
<evidence type="ECO:0000313" key="4">
    <source>
        <dbReference type="Proteomes" id="UP001168821"/>
    </source>
</evidence>
<evidence type="ECO:0000256" key="1">
    <source>
        <dbReference type="ARBA" id="ARBA00004123"/>
    </source>
</evidence>
<keyword evidence="2" id="KW-0539">Nucleus</keyword>
<evidence type="ECO:0000256" key="2">
    <source>
        <dbReference type="ARBA" id="ARBA00023242"/>
    </source>
</evidence>
<dbReference type="PANTHER" id="PTHR46527:SF1">
    <property type="entry name" value="NUCLEOPORIN NUP42"/>
    <property type="match status" value="1"/>
</dbReference>
<evidence type="ECO:0000313" key="3">
    <source>
        <dbReference type="EMBL" id="KAJ3652013.1"/>
    </source>
</evidence>
<dbReference type="InterPro" id="IPR051767">
    <property type="entry name" value="Nucleoporin_NUP42"/>
</dbReference>
<organism evidence="3 4">
    <name type="scientific">Zophobas morio</name>
    <dbReference type="NCBI Taxonomy" id="2755281"/>
    <lineage>
        <taxon>Eukaryota</taxon>
        <taxon>Metazoa</taxon>
        <taxon>Ecdysozoa</taxon>
        <taxon>Arthropoda</taxon>
        <taxon>Hexapoda</taxon>
        <taxon>Insecta</taxon>
        <taxon>Pterygota</taxon>
        <taxon>Neoptera</taxon>
        <taxon>Endopterygota</taxon>
        <taxon>Coleoptera</taxon>
        <taxon>Polyphaga</taxon>
        <taxon>Cucujiformia</taxon>
        <taxon>Tenebrionidae</taxon>
        <taxon>Zophobas</taxon>
    </lineage>
</organism>
<dbReference type="Proteomes" id="UP001168821">
    <property type="component" value="Unassembled WGS sequence"/>
</dbReference>